<gene>
    <name evidence="5" type="ORF">DVH24_042636</name>
</gene>
<evidence type="ECO:0000313" key="5">
    <source>
        <dbReference type="EMBL" id="RXH75849.1"/>
    </source>
</evidence>
<evidence type="ECO:0000256" key="3">
    <source>
        <dbReference type="SAM" id="Phobius"/>
    </source>
</evidence>
<dbReference type="STRING" id="3750.A0A498HYY9"/>
<dbReference type="PANTHER" id="PTHR34452">
    <property type="entry name" value="MYOSIN HEAVY CHAIN-RELATED PROTEIN"/>
    <property type="match status" value="1"/>
</dbReference>
<dbReference type="PROSITE" id="PS51257">
    <property type="entry name" value="PROKAR_LIPOPROTEIN"/>
    <property type="match status" value="1"/>
</dbReference>
<feature type="coiled-coil region" evidence="1">
    <location>
        <begin position="1479"/>
        <end position="1555"/>
    </location>
</feature>
<keyword evidence="6" id="KW-1185">Reference proteome</keyword>
<dbReference type="Proteomes" id="UP000290289">
    <property type="component" value="Chromosome 15"/>
</dbReference>
<reference evidence="5 6" key="1">
    <citation type="submission" date="2018-10" db="EMBL/GenBank/DDBJ databases">
        <title>A high-quality apple genome assembly.</title>
        <authorList>
            <person name="Hu J."/>
        </authorList>
    </citation>
    <scope>NUCLEOTIDE SEQUENCE [LARGE SCALE GENOMIC DNA]</scope>
    <source>
        <strain evidence="6">cv. HFTH1</strain>
        <tissue evidence="5">Young leaf</tissue>
    </source>
</reference>
<feature type="coiled-coil region" evidence="1">
    <location>
        <begin position="1037"/>
        <end position="1070"/>
    </location>
</feature>
<sequence length="2269" mass="258521">MKILRDRQMQALAGFQNLNVLAASCHLNFPSFFFFFFWVWIRCVFNWDLKIVSGFSILESPCLIDYPVMSRVTRWKLEKTKVKVVFRLQFHATNVPQTGWDKLFISFIPADSGKATAKTTKANVRNGTCKWGDPIYETTRLLQDTKTKQYDEKLYKLVVTMGSSRSSILGETNINLADYADASKPSSVALLLLGCDSGTVLHVTVQLLTSKTGFREFEQQRELRESGLRTTSDQNRNDVSTTRKISSSEDTVNDQMDKMNSKVKFKELSPLEEGAGPNEEYADSTGGFECSSNTSESLYAEKHDTSSAHEIDSIKSTASGDLGGLSLSQSPGQEKRHPTDQRFLAQGTSEWAHSWGSDFSADADLPNTYEENSRLRGSLEAAELSILELKQEVSSLQLHADEIGNDAKKISLQLDAEIASGEQLAKEVSVLRSECSKLKEDLEEQKSFNLTIPFSRRESIETSQVHIFHELHLRWFKGLSSMEDKLKEIQRKAILGVNERNFQSCHSDFEALLGVLLVLKQETGQASSGMNMTSVNQAADMTLHKGEQLVLGTRVDADFYKLKGAVHCISIPGLVSQDFDTVDAANAMKGKFVELLRELDELRADRESLAKKADQMECYYEALIHELEENQRQMMGELQSLRNEHSTCMYTISSANSEMERIQQDMNNERIIFSKEKCDLDSLNKEFERRATTAEAALKRARMNYSIAVNQLQKDLELLSFQVQSMHETNENLIKQAFEDSLIPRFQECEETVQNRKSDSEDFPSAKYLQCQNKCYKTKNQKLDGDALSNDLRRSLLLQKGLYQKIEEELYEVHLVNVYLDVFSKTLQVTLVEASADFGLTKERMHELSHQLELSTESNELLMLRLQTALDEIRCLNEYKETCNSIRNDLALKNQILEADLQNTTSENGLLTQKIVEWKGMIKEYETYESKYKACSTEKLQLENLLQKETLENDTLQNRLSSLREELKSVRIDFDELACTKEDLQNIVNFLQGKLWNLLASYDLKYKSLAPCGGSVCQDLESKDLTGVLLQIEEFQNKVYEKTVQMIEEKKDLVQERDIAQESLRAAESDNLMMKQKFEHDLRGTVDKLDVLSALVHKLQLRVEAIANRPEISSEAEDNYAQQHRELLSDLDNLEMELQQLTSKNEGLAEEFMALEKVTEELARCNLAIAALTEEKEALMVFLQDKTEESSRLALKLNNLQGSLLSLHDEVHTERNLRDKLESKITDLTSQLNEKHCQLLGFDQQKAELVHLKQSVSDLELEKSRVSCLLLDSDECIKDLEAQLFEMHEFSIATDVGLFFTKAQYETRIEELGRCNLTIAALSEIKEVLMASLQDKTEESSKLSLELKSLQGSLVSLHDGVQKERNLRDKLESTITDLTSQLNEKHCQLLGFDQQKAELVHLKKLVSDLELEKSRVSCLLLESEECLKEVREECSSISALEAQLSEMHEFSIAADVGLTFTKVQYETRIEELERYNPTVAELSEEKEALMESLQNKTEESFKLCLELNSMQGSLLSLQDELQTERNLRDKLESRITDLTSQLNEKNSQLLDFNQQMAELVHLKLLVSELELEKSRVLRLLLDSEKCLKDAREECSSVSALEAQLSEMHEFSIAADVGLTFTKTQYEVVIEELCQKLHFSDSQVSDIRNNFLNVDNMLNKCLASEGHYLEENTHLMTSLNSLKSELEASSAQNRILLDANSAMRTELEEYNKRADNTEDIVRMDKNQSALEVERLEHLLMTSEEEINNLIFSKEELEVKALVLKAKLDEQSAQITLLEGCKDEMEMLHDRCRELTQKVAEQVLKTEEFKNLSIHFKDLKDKAYAEGLHAQDKKEPGGPPAAMPESLRIVFIKEQYETKLQELKQQLAMSNKHSEEMLRKLQDAINEVENKKKSEATNVKRNEELGMRILELESDLHSVLSEKREIMKAYDLMKAEKECSLISLECCKAEKQELEASLQKCNEEKAKIALELTSAKDLLESTSSSINYQRDADTSGLQSSRIAEETLAKFSELDVANGEASQRECMNSIDEADQSNVLNNINSKQDDLVSRGVNGISSIVLSKQRDTLNTDMKHLVLANENFKAQSLKSSMENLDKELERMKHENLLLPINDQHLDPNFPGLQREIMQLKKANEELGNIFPSFNEFSCSGNALERVLALEIELAEALRAKKKSIIQFQSSFVKQHSDEEAVFHSFRDINELIKDMLEIKGRYATVETELKDMHDRYSQLSLQFAEVEGERQKLMMTLKNVRASKKALYLNCSSTSPFLDPS</sequence>
<feature type="transmembrane region" description="Helical" evidence="3">
    <location>
        <begin position="20"/>
        <end position="41"/>
    </location>
</feature>
<feature type="region of interest" description="Disordered" evidence="2">
    <location>
        <begin position="218"/>
        <end position="337"/>
    </location>
</feature>
<organism evidence="5 6">
    <name type="scientific">Malus domestica</name>
    <name type="common">Apple</name>
    <name type="synonym">Pyrus malus</name>
    <dbReference type="NCBI Taxonomy" id="3750"/>
    <lineage>
        <taxon>Eukaryota</taxon>
        <taxon>Viridiplantae</taxon>
        <taxon>Streptophyta</taxon>
        <taxon>Embryophyta</taxon>
        <taxon>Tracheophyta</taxon>
        <taxon>Spermatophyta</taxon>
        <taxon>Magnoliopsida</taxon>
        <taxon>eudicotyledons</taxon>
        <taxon>Gunneridae</taxon>
        <taxon>Pentapetalae</taxon>
        <taxon>rosids</taxon>
        <taxon>fabids</taxon>
        <taxon>Rosales</taxon>
        <taxon>Rosaceae</taxon>
        <taxon>Amygdaloideae</taxon>
        <taxon>Maleae</taxon>
        <taxon>Malus</taxon>
    </lineage>
</organism>
<dbReference type="PANTHER" id="PTHR34452:SF1">
    <property type="entry name" value="SPORULATION-SPECIFIC PROTEIN"/>
    <property type="match status" value="1"/>
</dbReference>
<feature type="compositionally biased region" description="Polar residues" evidence="2">
    <location>
        <begin position="228"/>
        <end position="254"/>
    </location>
</feature>
<feature type="coiled-coil region" evidence="1">
    <location>
        <begin position="372"/>
        <end position="399"/>
    </location>
</feature>
<keyword evidence="3" id="KW-0812">Transmembrane</keyword>
<keyword evidence="3" id="KW-0472">Membrane</keyword>
<dbReference type="InterPro" id="IPR019448">
    <property type="entry name" value="NT-C2"/>
</dbReference>
<feature type="compositionally biased region" description="Basic and acidic residues" evidence="2">
    <location>
        <begin position="299"/>
        <end position="313"/>
    </location>
</feature>
<feature type="coiled-coil region" evidence="1">
    <location>
        <begin position="1851"/>
        <end position="1903"/>
    </location>
</feature>
<evidence type="ECO:0000313" key="6">
    <source>
        <dbReference type="Proteomes" id="UP000290289"/>
    </source>
</evidence>
<feature type="coiled-coil region" evidence="1">
    <location>
        <begin position="1942"/>
        <end position="1969"/>
    </location>
</feature>
<feature type="coiled-coil region" evidence="1">
    <location>
        <begin position="939"/>
        <end position="973"/>
    </location>
</feature>
<feature type="coiled-coil region" evidence="1">
    <location>
        <begin position="2075"/>
        <end position="2102"/>
    </location>
</feature>
<comment type="caution">
    <text evidence="5">The sequence shown here is derived from an EMBL/GenBank/DDBJ whole genome shotgun (WGS) entry which is preliminary data.</text>
</comment>
<feature type="coiled-coil region" evidence="1">
    <location>
        <begin position="1699"/>
        <end position="1796"/>
    </location>
</feature>
<dbReference type="Pfam" id="PF10358">
    <property type="entry name" value="NT-C2"/>
    <property type="match status" value="1"/>
</dbReference>
<keyword evidence="1" id="KW-0175">Coiled coil</keyword>
<feature type="compositionally biased region" description="Basic and acidic residues" evidence="2">
    <location>
        <begin position="255"/>
        <end position="269"/>
    </location>
</feature>
<feature type="coiled-coil region" evidence="1">
    <location>
        <begin position="1218"/>
        <end position="1262"/>
    </location>
</feature>
<dbReference type="PROSITE" id="PS51840">
    <property type="entry name" value="C2_NT"/>
    <property type="match status" value="1"/>
</dbReference>
<feature type="coiled-coil region" evidence="1">
    <location>
        <begin position="1117"/>
        <end position="1175"/>
    </location>
</feature>
<evidence type="ECO:0000256" key="1">
    <source>
        <dbReference type="SAM" id="Coils"/>
    </source>
</evidence>
<feature type="coiled-coil region" evidence="1">
    <location>
        <begin position="585"/>
        <end position="644"/>
    </location>
</feature>
<proteinExistence type="predicted"/>
<feature type="domain" description="C2 NT-type" evidence="4">
    <location>
        <begin position="74"/>
        <end position="209"/>
    </location>
</feature>
<protein>
    <recommendedName>
        <fullName evidence="4">C2 NT-type domain-containing protein</fullName>
    </recommendedName>
</protein>
<evidence type="ECO:0000259" key="4">
    <source>
        <dbReference type="PROSITE" id="PS51840"/>
    </source>
</evidence>
<dbReference type="EMBL" id="RDQH01000341">
    <property type="protein sequence ID" value="RXH75849.1"/>
    <property type="molecule type" value="Genomic_DNA"/>
</dbReference>
<feature type="coiled-coil region" evidence="1">
    <location>
        <begin position="1361"/>
        <end position="1412"/>
    </location>
</feature>
<keyword evidence="3" id="KW-1133">Transmembrane helix</keyword>
<accession>A0A498HYY9</accession>
<evidence type="ECO:0000256" key="2">
    <source>
        <dbReference type="SAM" id="MobiDB-lite"/>
    </source>
</evidence>
<feature type="compositionally biased region" description="Basic and acidic residues" evidence="2">
    <location>
        <begin position="218"/>
        <end position="227"/>
    </location>
</feature>
<name>A0A498HYY9_MALDO</name>